<dbReference type="SUPFAM" id="SSF49384">
    <property type="entry name" value="Carbohydrate-binding domain"/>
    <property type="match status" value="1"/>
</dbReference>
<protein>
    <submittedName>
        <fullName evidence="5">Cellulose 1,4-beta-cellobiosidase</fullName>
    </submittedName>
</protein>
<dbReference type="PROSITE" id="PS51173">
    <property type="entry name" value="CBM2"/>
    <property type="match status" value="1"/>
</dbReference>
<feature type="region of interest" description="Disordered" evidence="3">
    <location>
        <begin position="441"/>
        <end position="462"/>
    </location>
</feature>
<dbReference type="RefSeq" id="WP_207930635.1">
    <property type="nucleotide sequence ID" value="NZ_SMKI01000609.1"/>
</dbReference>
<dbReference type="GO" id="GO:0008810">
    <property type="term" value="F:cellulase activity"/>
    <property type="evidence" value="ECO:0007669"/>
    <property type="project" value="InterPro"/>
</dbReference>
<dbReference type="GO" id="GO:0030247">
    <property type="term" value="F:polysaccharide binding"/>
    <property type="evidence" value="ECO:0007669"/>
    <property type="project" value="UniProtKB-UniRule"/>
</dbReference>
<evidence type="ECO:0000259" key="4">
    <source>
        <dbReference type="PROSITE" id="PS51173"/>
    </source>
</evidence>
<keyword evidence="2" id="KW-0624">Polysaccharide degradation</keyword>
<feature type="non-terminal residue" evidence="5">
    <location>
        <position position="462"/>
    </location>
</feature>
<dbReference type="InterPro" id="IPR012291">
    <property type="entry name" value="CBM2_carb-bd_dom_sf"/>
</dbReference>
<keyword evidence="2" id="KW-0119">Carbohydrate metabolism</keyword>
<dbReference type="PRINTS" id="PR00844">
    <property type="entry name" value="GLHYDRLASE48"/>
</dbReference>
<dbReference type="SMART" id="SM00637">
    <property type="entry name" value="CBD_II"/>
    <property type="match status" value="1"/>
</dbReference>
<proteinExistence type="predicted"/>
<dbReference type="Gene3D" id="2.60.40.290">
    <property type="match status" value="1"/>
</dbReference>
<dbReference type="AlphaFoldDB" id="A0A4V2XZZ3"/>
<dbReference type="Pfam" id="PF02011">
    <property type="entry name" value="Glyco_hydro_48"/>
    <property type="match status" value="1"/>
</dbReference>
<dbReference type="Pfam" id="PF00553">
    <property type="entry name" value="CBM_2"/>
    <property type="match status" value="1"/>
</dbReference>
<accession>A0A4V2XZZ3</accession>
<evidence type="ECO:0000313" key="6">
    <source>
        <dbReference type="Proteomes" id="UP000295345"/>
    </source>
</evidence>
<dbReference type="EMBL" id="SMKI01000609">
    <property type="protein sequence ID" value="TDC62835.1"/>
    <property type="molecule type" value="Genomic_DNA"/>
</dbReference>
<comment type="caution">
    <text evidence="5">The sequence shown here is derived from an EMBL/GenBank/DDBJ whole genome shotgun (WGS) entry which is preliminary data.</text>
</comment>
<evidence type="ECO:0000313" key="5">
    <source>
        <dbReference type="EMBL" id="TDC62835.1"/>
    </source>
</evidence>
<feature type="domain" description="CBM2" evidence="4">
    <location>
        <begin position="50"/>
        <end position="159"/>
    </location>
</feature>
<dbReference type="InterPro" id="IPR008965">
    <property type="entry name" value="CBM2/CBM3_carb-bd_dom_sf"/>
</dbReference>
<name>A0A4V2XZZ3_9ACTN</name>
<feature type="compositionally biased region" description="Polar residues" evidence="3">
    <location>
        <begin position="441"/>
        <end position="451"/>
    </location>
</feature>
<sequence>MRVRRRAPAGAPPPSEVRRRRAARRGRLAALVALALPLALTAGLGNTPDVQAAAATCSVDYSANDWGSGFTANVTIHNETTAAINGWTLSYAYSGNQRLQQGWNGRWSQSGQTVTVTNESFNGTIPGGGSTSAGANFSYSGSNSAPTTFTLNGTVCGEDPVEQAAVVATPTSLAIQPGQSSTFGIRLNTQPTSNVTVSVARTSGNTGLSVSGASSRTFTPANWNITQNITIAAAATGSGSAVFTASAPGHTPATVTATQLGQADGEYEQRFLDLYREIKDPANGYFSDEGIPYHSVETLLVEAPDHGHETTSEAYSYLIWLEAQYGRVTSDWGPFNNAWGIMEEWMIPEASEQPTTSFYNASSPATYAPESTNPADYPARLDPNISVGSDPLAAELRSSYGTSDIYGMHWIQDVDDVYGYGDVCGGNSGDPTFINTFQRGPQESTWETVPQPSCEDFSYGGP</sequence>
<dbReference type="GO" id="GO:0030245">
    <property type="term" value="P:cellulose catabolic process"/>
    <property type="evidence" value="ECO:0007669"/>
    <property type="project" value="InterPro"/>
</dbReference>
<gene>
    <name evidence="5" type="ORF">E1283_33390</name>
</gene>
<dbReference type="InterPro" id="IPR012341">
    <property type="entry name" value="6hp_glycosidase-like_sf"/>
</dbReference>
<dbReference type="Proteomes" id="UP000295345">
    <property type="component" value="Unassembled WGS sequence"/>
</dbReference>
<dbReference type="InterPro" id="IPR008928">
    <property type="entry name" value="6-hairpin_glycosidase_sf"/>
</dbReference>
<dbReference type="InterPro" id="IPR000556">
    <property type="entry name" value="Glyco_hydro_48F"/>
</dbReference>
<dbReference type="InterPro" id="IPR001919">
    <property type="entry name" value="CBD2"/>
</dbReference>
<dbReference type="SUPFAM" id="SSF48208">
    <property type="entry name" value="Six-hairpin glycosidases"/>
    <property type="match status" value="1"/>
</dbReference>
<evidence type="ECO:0000256" key="2">
    <source>
        <dbReference type="ARBA" id="ARBA00023326"/>
    </source>
</evidence>
<dbReference type="Gene3D" id="1.50.10.10">
    <property type="match status" value="1"/>
</dbReference>
<evidence type="ECO:0000256" key="3">
    <source>
        <dbReference type="SAM" id="MobiDB-lite"/>
    </source>
</evidence>
<reference evidence="5 6" key="1">
    <citation type="submission" date="2019-03" db="EMBL/GenBank/DDBJ databases">
        <title>Draft genome sequences of novel Actinobacteria.</title>
        <authorList>
            <person name="Sahin N."/>
            <person name="Ay H."/>
            <person name="Saygin H."/>
        </authorList>
    </citation>
    <scope>NUCLEOTIDE SEQUENCE [LARGE SCALE GENOMIC DNA]</scope>
    <source>
        <strain evidence="5 6">DSM 41900</strain>
    </source>
</reference>
<keyword evidence="1" id="KW-0732">Signal</keyword>
<evidence type="ECO:0000256" key="1">
    <source>
        <dbReference type="ARBA" id="ARBA00022729"/>
    </source>
</evidence>
<organism evidence="5 6">
    <name type="scientific">Streptomyces hainanensis</name>
    <dbReference type="NCBI Taxonomy" id="402648"/>
    <lineage>
        <taxon>Bacteria</taxon>
        <taxon>Bacillati</taxon>
        <taxon>Actinomycetota</taxon>
        <taxon>Actinomycetes</taxon>
        <taxon>Kitasatosporales</taxon>
        <taxon>Streptomycetaceae</taxon>
        <taxon>Streptomyces</taxon>
    </lineage>
</organism>
<keyword evidence="6" id="KW-1185">Reference proteome</keyword>